<keyword evidence="6" id="KW-1185">Reference proteome</keyword>
<dbReference type="HOGENOM" id="CLU_027484_1_0_7"/>
<feature type="domain" description="GGDEF" evidence="4">
    <location>
        <begin position="493"/>
        <end position="620"/>
    </location>
</feature>
<evidence type="ECO:0000256" key="2">
    <source>
        <dbReference type="ARBA" id="ARBA00034247"/>
    </source>
</evidence>
<dbReference type="PANTHER" id="PTHR45138:SF9">
    <property type="entry name" value="DIGUANYLATE CYCLASE DGCM-RELATED"/>
    <property type="match status" value="1"/>
</dbReference>
<evidence type="ECO:0000313" key="5">
    <source>
        <dbReference type="EMBL" id="EHP30878.1"/>
    </source>
</evidence>
<accession>B6BMK7</accession>
<dbReference type="EMBL" id="AFRZ01000001">
    <property type="protein sequence ID" value="EHP30878.1"/>
    <property type="molecule type" value="Genomic_DNA"/>
</dbReference>
<dbReference type="eggNOG" id="COG3706">
    <property type="taxonomic scope" value="Bacteria"/>
</dbReference>
<keyword evidence="3" id="KW-1133">Transmembrane helix</keyword>
<dbReference type="SUPFAM" id="SSF55073">
    <property type="entry name" value="Nucleotide cyclase"/>
    <property type="match status" value="1"/>
</dbReference>
<dbReference type="SMART" id="SM00267">
    <property type="entry name" value="GGDEF"/>
    <property type="match status" value="1"/>
</dbReference>
<dbReference type="Pfam" id="PF00990">
    <property type="entry name" value="GGDEF"/>
    <property type="match status" value="1"/>
</dbReference>
<dbReference type="GO" id="GO:0052621">
    <property type="term" value="F:diguanylate cyclase activity"/>
    <property type="evidence" value="ECO:0007669"/>
    <property type="project" value="UniProtKB-EC"/>
</dbReference>
<dbReference type="FunFam" id="3.30.70.270:FF:000001">
    <property type="entry name" value="Diguanylate cyclase domain protein"/>
    <property type="match status" value="1"/>
</dbReference>
<feature type="transmembrane region" description="Helical" evidence="3">
    <location>
        <begin position="291"/>
        <end position="311"/>
    </location>
</feature>
<dbReference type="AlphaFoldDB" id="B6BMK7"/>
<dbReference type="SUPFAM" id="SSF103190">
    <property type="entry name" value="Sensory domain-like"/>
    <property type="match status" value="1"/>
</dbReference>
<dbReference type="PANTHER" id="PTHR45138">
    <property type="entry name" value="REGULATORY COMPONENTS OF SENSORY TRANSDUCTION SYSTEM"/>
    <property type="match status" value="1"/>
</dbReference>
<gene>
    <name evidence="5" type="ORF">SMGD1_2355</name>
</gene>
<dbReference type="InterPro" id="IPR043128">
    <property type="entry name" value="Rev_trsase/Diguanyl_cyclase"/>
</dbReference>
<comment type="catalytic activity">
    <reaction evidence="2">
        <text>2 GTP = 3',3'-c-di-GMP + 2 diphosphate</text>
        <dbReference type="Rhea" id="RHEA:24898"/>
        <dbReference type="ChEBI" id="CHEBI:33019"/>
        <dbReference type="ChEBI" id="CHEBI:37565"/>
        <dbReference type="ChEBI" id="CHEBI:58805"/>
        <dbReference type="EC" id="2.7.7.65"/>
    </reaction>
</comment>
<reference evidence="5 6" key="1">
    <citation type="journal article" date="2012" name="Proc. Natl. Acad. Sci. U.S.A.">
        <title>Genome and physiology of a model Epsilonproteobacterium responsible for sulfide detoxification in marine oxygen depletion zones.</title>
        <authorList>
            <person name="Grote J."/>
            <person name="Schott T."/>
            <person name="Bruckner C.G."/>
            <person name="Glockner F.O."/>
            <person name="Jost G."/>
            <person name="Teeling H."/>
            <person name="Labrenz M."/>
            <person name="Jurgens K."/>
        </authorList>
    </citation>
    <scope>NUCLEOTIDE SEQUENCE [LARGE SCALE GENOMIC DNA]</scope>
    <source>
        <strain evidence="5 6">GD1</strain>
    </source>
</reference>
<evidence type="ECO:0000256" key="1">
    <source>
        <dbReference type="ARBA" id="ARBA00012528"/>
    </source>
</evidence>
<proteinExistence type="predicted"/>
<comment type="caution">
    <text evidence="5">The sequence shown here is derived from an EMBL/GenBank/DDBJ whole genome shotgun (WGS) entry which is preliminary data.</text>
</comment>
<dbReference type="PROSITE" id="PS50887">
    <property type="entry name" value="GGDEF"/>
    <property type="match status" value="1"/>
</dbReference>
<dbReference type="InterPro" id="IPR029151">
    <property type="entry name" value="Sensor-like_sf"/>
</dbReference>
<dbReference type="STRING" id="929558.SMGD1_2355"/>
<dbReference type="Proteomes" id="UP000006431">
    <property type="component" value="Unassembled WGS sequence"/>
</dbReference>
<keyword evidence="3" id="KW-0812">Transmembrane</keyword>
<dbReference type="InterPro" id="IPR050469">
    <property type="entry name" value="Diguanylate_Cyclase"/>
</dbReference>
<dbReference type="RefSeq" id="WP_008339468.1">
    <property type="nucleotide sequence ID" value="NZ_AFRZ01000001.1"/>
</dbReference>
<protein>
    <recommendedName>
        <fullName evidence="1">diguanylate cyclase</fullName>
        <ecNumber evidence="1">2.7.7.65</ecNumber>
    </recommendedName>
</protein>
<sequence length="620" mass="72119">MFRLNLYFPLMIVTVLMAILTIVAIIYIQENSIHKSKESISRDFNDNLNEKVKLEATILGEYIDFIQNKDDISKLFLEQNKEELNNSIKKIYTRLNKNVDLTHMYFIKADGTVLLRAHEYDRDKDIIDRTTFKKSQENQSLFYGLEFGPKKNYTLRVVKPWFVEGKLIGYIELGKEIDKIINEISTSLKTLIYIAVKKELYANALEFVRNILLTKVQTRDYYIVYNTFTIPKEMEYILNETIINDDISLENSSYFVSKSILSDVSGKELGYFVFLTDVSLEHSVMYGSIKILGTILFILTSGMLIGGYFLIRDRERSIHALTSKLEKQKTGLALFNVKLQKLFDLQKNIVITSNGKTINMANNAMVTFFGFKNINDYLNHHKCICEKFIEDDNFFHLGKVDEGENWIDTIKSLPDEKCIVCMLDYNKKIHSFSVKVSEVEDENYIISFTDISNTMIEHTNLKRKSTHDKLTGALNREFFDNNIKSIIKDMYPEKMGIVLCDIDHFKDVNDTYGHNRGDNVLKEFTTIIKDSIRDSDYLIRWGGEEFIVLMKVNTIDSLQRATEHMRKHIESYKFEEVGTITSSFGITLHIENEKILDTLERVDKALYKAKNNGRNQFQIL</sequence>
<organism evidence="5 6">
    <name type="scientific">Sulfurimonas gotlandica (strain DSM 19862 / JCM 16533 / GD1)</name>
    <dbReference type="NCBI Taxonomy" id="929558"/>
    <lineage>
        <taxon>Bacteria</taxon>
        <taxon>Pseudomonadati</taxon>
        <taxon>Campylobacterota</taxon>
        <taxon>Epsilonproteobacteria</taxon>
        <taxon>Campylobacterales</taxon>
        <taxon>Sulfurimonadaceae</taxon>
        <taxon>Sulfurimonas</taxon>
    </lineage>
</organism>
<dbReference type="Pfam" id="PF14827">
    <property type="entry name" value="dCache_3"/>
    <property type="match status" value="1"/>
</dbReference>
<dbReference type="NCBIfam" id="TIGR00254">
    <property type="entry name" value="GGDEF"/>
    <property type="match status" value="1"/>
</dbReference>
<dbReference type="InterPro" id="IPR029150">
    <property type="entry name" value="dCache_3"/>
</dbReference>
<keyword evidence="3" id="KW-0472">Membrane</keyword>
<evidence type="ECO:0000313" key="6">
    <source>
        <dbReference type="Proteomes" id="UP000006431"/>
    </source>
</evidence>
<dbReference type="InterPro" id="IPR000160">
    <property type="entry name" value="GGDEF_dom"/>
</dbReference>
<dbReference type="PATRIC" id="fig|929558.5.peg.2345"/>
<dbReference type="EC" id="2.7.7.65" evidence="1"/>
<dbReference type="InterPro" id="IPR029787">
    <property type="entry name" value="Nucleotide_cyclase"/>
</dbReference>
<dbReference type="OrthoDB" id="5347817at2"/>
<feature type="transmembrane region" description="Helical" evidence="3">
    <location>
        <begin position="6"/>
        <end position="28"/>
    </location>
</feature>
<dbReference type="Gene3D" id="3.30.70.270">
    <property type="match status" value="1"/>
</dbReference>
<evidence type="ECO:0000256" key="3">
    <source>
        <dbReference type="SAM" id="Phobius"/>
    </source>
</evidence>
<accession>H1FYR3</accession>
<name>B6BMK7_SULGG</name>
<dbReference type="CDD" id="cd01949">
    <property type="entry name" value="GGDEF"/>
    <property type="match status" value="1"/>
</dbReference>
<evidence type="ECO:0000259" key="4">
    <source>
        <dbReference type="PROSITE" id="PS50887"/>
    </source>
</evidence>